<evidence type="ECO:0000256" key="16">
    <source>
        <dbReference type="SAM" id="SignalP"/>
    </source>
</evidence>
<dbReference type="Pfam" id="PF03443">
    <property type="entry name" value="AA9"/>
    <property type="match status" value="1"/>
</dbReference>
<evidence type="ECO:0000256" key="1">
    <source>
        <dbReference type="ARBA" id="ARBA00001973"/>
    </source>
</evidence>
<dbReference type="InterPro" id="IPR005103">
    <property type="entry name" value="AA9_LPMO"/>
</dbReference>
<evidence type="ECO:0000256" key="11">
    <source>
        <dbReference type="ARBA" id="ARBA00023277"/>
    </source>
</evidence>
<keyword evidence="4" id="KW-0479">Metal-binding</keyword>
<keyword evidence="7" id="KW-0560">Oxidoreductase</keyword>
<evidence type="ECO:0000256" key="13">
    <source>
        <dbReference type="ARBA" id="ARBA00044502"/>
    </source>
</evidence>
<protein>
    <recommendedName>
        <fullName evidence="15">lytic cellulose monooxygenase (C4-dehydrogenating)</fullName>
        <ecNumber evidence="15">1.14.99.56</ecNumber>
    </recommendedName>
</protein>
<evidence type="ECO:0000256" key="10">
    <source>
        <dbReference type="ARBA" id="ARBA00023157"/>
    </source>
</evidence>
<keyword evidence="6" id="KW-0136">Cellulose degradation</keyword>
<dbReference type="OrthoDB" id="6038816at2759"/>
<dbReference type="EMBL" id="MU006567">
    <property type="protein sequence ID" value="KAF2749148.1"/>
    <property type="molecule type" value="Genomic_DNA"/>
</dbReference>
<comment type="subcellular location">
    <subcellularLocation>
        <location evidence="2">Secreted</location>
    </subcellularLocation>
</comment>
<organism evidence="18 19">
    <name type="scientific">Sporormia fimetaria CBS 119925</name>
    <dbReference type="NCBI Taxonomy" id="1340428"/>
    <lineage>
        <taxon>Eukaryota</taxon>
        <taxon>Fungi</taxon>
        <taxon>Dikarya</taxon>
        <taxon>Ascomycota</taxon>
        <taxon>Pezizomycotina</taxon>
        <taxon>Dothideomycetes</taxon>
        <taxon>Pleosporomycetidae</taxon>
        <taxon>Pleosporales</taxon>
        <taxon>Sporormiaceae</taxon>
        <taxon>Sporormia</taxon>
    </lineage>
</organism>
<keyword evidence="12" id="KW-0624">Polysaccharide degradation</keyword>
<keyword evidence="10" id="KW-1015">Disulfide bond</keyword>
<evidence type="ECO:0000256" key="5">
    <source>
        <dbReference type="ARBA" id="ARBA00022729"/>
    </source>
</evidence>
<evidence type="ECO:0000313" key="18">
    <source>
        <dbReference type="EMBL" id="KAF2749148.1"/>
    </source>
</evidence>
<evidence type="ECO:0000256" key="3">
    <source>
        <dbReference type="ARBA" id="ARBA00022525"/>
    </source>
</evidence>
<dbReference type="EC" id="1.14.99.56" evidence="15"/>
<comment type="catalytic activity">
    <reaction evidence="14">
        <text>[(1-&gt;4)-beta-D-glucosyl]n+m + reduced acceptor + O2 = 4-dehydro-beta-D-glucosyl-[(1-&gt;4)-beta-D-glucosyl]n-1 + [(1-&gt;4)-beta-D-glucosyl]m + acceptor + H2O.</text>
        <dbReference type="EC" id="1.14.99.56"/>
    </reaction>
</comment>
<evidence type="ECO:0000256" key="2">
    <source>
        <dbReference type="ARBA" id="ARBA00004613"/>
    </source>
</evidence>
<evidence type="ECO:0000256" key="12">
    <source>
        <dbReference type="ARBA" id="ARBA00023326"/>
    </source>
</evidence>
<accession>A0A6A6VEW0</accession>
<dbReference type="PANTHER" id="PTHR33353:SF10">
    <property type="entry name" value="ENDO-BETA-1,4-GLUCANASE D"/>
    <property type="match status" value="1"/>
</dbReference>
<keyword evidence="9 18" id="KW-0503">Monooxygenase</keyword>
<reference evidence="18" key="1">
    <citation type="journal article" date="2020" name="Stud. Mycol.">
        <title>101 Dothideomycetes genomes: a test case for predicting lifestyles and emergence of pathogens.</title>
        <authorList>
            <person name="Haridas S."/>
            <person name="Albert R."/>
            <person name="Binder M."/>
            <person name="Bloem J."/>
            <person name="Labutti K."/>
            <person name="Salamov A."/>
            <person name="Andreopoulos B."/>
            <person name="Baker S."/>
            <person name="Barry K."/>
            <person name="Bills G."/>
            <person name="Bluhm B."/>
            <person name="Cannon C."/>
            <person name="Castanera R."/>
            <person name="Culley D."/>
            <person name="Daum C."/>
            <person name="Ezra D."/>
            <person name="Gonzalez J."/>
            <person name="Henrissat B."/>
            <person name="Kuo A."/>
            <person name="Liang C."/>
            <person name="Lipzen A."/>
            <person name="Lutzoni F."/>
            <person name="Magnuson J."/>
            <person name="Mondo S."/>
            <person name="Nolan M."/>
            <person name="Ohm R."/>
            <person name="Pangilinan J."/>
            <person name="Park H.-J."/>
            <person name="Ramirez L."/>
            <person name="Alfaro M."/>
            <person name="Sun H."/>
            <person name="Tritt A."/>
            <person name="Yoshinaga Y."/>
            <person name="Zwiers L.-H."/>
            <person name="Turgeon B."/>
            <person name="Goodwin S."/>
            <person name="Spatafora J."/>
            <person name="Crous P."/>
            <person name="Grigoriev I."/>
        </authorList>
    </citation>
    <scope>NUCLEOTIDE SEQUENCE</scope>
    <source>
        <strain evidence="18">CBS 119925</strain>
    </source>
</reference>
<keyword evidence="3" id="KW-0964">Secreted</keyword>
<dbReference type="GO" id="GO:0030245">
    <property type="term" value="P:cellulose catabolic process"/>
    <property type="evidence" value="ECO:0007669"/>
    <property type="project" value="UniProtKB-KW"/>
</dbReference>
<dbReference type="InterPro" id="IPR049892">
    <property type="entry name" value="AA9"/>
</dbReference>
<keyword evidence="11" id="KW-0119">Carbohydrate metabolism</keyword>
<evidence type="ECO:0000259" key="17">
    <source>
        <dbReference type="Pfam" id="PF03443"/>
    </source>
</evidence>
<keyword evidence="5 16" id="KW-0732">Signal</keyword>
<evidence type="ECO:0000256" key="6">
    <source>
        <dbReference type="ARBA" id="ARBA00023001"/>
    </source>
</evidence>
<evidence type="ECO:0000256" key="4">
    <source>
        <dbReference type="ARBA" id="ARBA00022723"/>
    </source>
</evidence>
<dbReference type="Proteomes" id="UP000799440">
    <property type="component" value="Unassembled WGS sequence"/>
</dbReference>
<dbReference type="GO" id="GO:0005576">
    <property type="term" value="C:extracellular region"/>
    <property type="evidence" value="ECO:0007669"/>
    <property type="project" value="UniProtKB-SubCell"/>
</dbReference>
<proteinExistence type="inferred from homology"/>
<feature type="signal peptide" evidence="16">
    <location>
        <begin position="1"/>
        <end position="18"/>
    </location>
</feature>
<comment type="cofactor">
    <cofactor evidence="1">
        <name>Cu(2+)</name>
        <dbReference type="ChEBI" id="CHEBI:29036"/>
    </cofactor>
</comment>
<feature type="domain" description="Auxiliary Activity family 9 catalytic" evidence="17">
    <location>
        <begin position="19"/>
        <end position="239"/>
    </location>
</feature>
<keyword evidence="19" id="KW-1185">Reference proteome</keyword>
<feature type="chain" id="PRO_5025681589" description="lytic cellulose monooxygenase (C4-dehydrogenating)" evidence="16">
    <location>
        <begin position="19"/>
        <end position="257"/>
    </location>
</feature>
<name>A0A6A6VEW0_9PLEO</name>
<dbReference type="GO" id="GO:0004497">
    <property type="term" value="F:monooxygenase activity"/>
    <property type="evidence" value="ECO:0007669"/>
    <property type="project" value="UniProtKB-KW"/>
</dbReference>
<dbReference type="Gene3D" id="2.70.50.70">
    <property type="match status" value="1"/>
</dbReference>
<dbReference type="PANTHER" id="PTHR33353">
    <property type="entry name" value="PUTATIVE (AFU_ORTHOLOGUE AFUA_1G12560)-RELATED"/>
    <property type="match status" value="1"/>
</dbReference>
<dbReference type="AlphaFoldDB" id="A0A6A6VEW0"/>
<evidence type="ECO:0000256" key="14">
    <source>
        <dbReference type="ARBA" id="ARBA00045077"/>
    </source>
</evidence>
<dbReference type="GO" id="GO:0046872">
    <property type="term" value="F:metal ion binding"/>
    <property type="evidence" value="ECO:0007669"/>
    <property type="project" value="UniProtKB-KW"/>
</dbReference>
<evidence type="ECO:0000256" key="8">
    <source>
        <dbReference type="ARBA" id="ARBA00023008"/>
    </source>
</evidence>
<evidence type="ECO:0000256" key="9">
    <source>
        <dbReference type="ARBA" id="ARBA00023033"/>
    </source>
</evidence>
<sequence>MKGLIPLLTLAFTTPSCAHYIFGRLILNNKWTDTFEYVREVSPAGLMLPPISLLAPNTDPTSRDLRCGRNATLAHPGIKTAAVRAGEKIGFGAGEPSLSDTESTMYHPGFASVWMSKVPGDQEIGKYEGEEGWFKILVVKGREGQSVELKGGEDGFKSVWGTWNVGSWNFTIPDRTPPGKYLLRFEHIFPNREDAQFYVNCAHVEIINDRDDFGTPGPLVKIPGVYTRGQKDVYFSTYDFDFDIAKFVPPAPVVWRG</sequence>
<evidence type="ECO:0000256" key="15">
    <source>
        <dbReference type="ARBA" id="ARBA00047174"/>
    </source>
</evidence>
<keyword evidence="8" id="KW-0186">Copper</keyword>
<gene>
    <name evidence="18" type="ORF">M011DRAFT_466265</name>
</gene>
<evidence type="ECO:0000256" key="7">
    <source>
        <dbReference type="ARBA" id="ARBA00023002"/>
    </source>
</evidence>
<comment type="similarity">
    <text evidence="13">Belongs to the polysaccharide monooxygenase AA9 family.</text>
</comment>
<evidence type="ECO:0000313" key="19">
    <source>
        <dbReference type="Proteomes" id="UP000799440"/>
    </source>
</evidence>